<proteinExistence type="predicted"/>
<evidence type="ECO:0000313" key="1">
    <source>
        <dbReference type="Proteomes" id="UP000095287"/>
    </source>
</evidence>
<protein>
    <submittedName>
        <fullName evidence="2">Transposase</fullName>
    </submittedName>
</protein>
<sequence>MSTSTLRIRDRREAEIEHVTLRKKVNESPHLTFRSLNERQLPRSGPFVARLPDPVVSCVIRGNWRYCVPITDRSNLDERARGLIGALHSEGGANMTYRSD</sequence>
<dbReference type="WBParaSite" id="L893_g18385.t1">
    <property type="protein sequence ID" value="L893_g18385.t1"/>
    <property type="gene ID" value="L893_g18385"/>
</dbReference>
<evidence type="ECO:0000313" key="2">
    <source>
        <dbReference type="WBParaSite" id="L893_g18385.t1"/>
    </source>
</evidence>
<reference evidence="2" key="1">
    <citation type="submission" date="2016-11" db="UniProtKB">
        <authorList>
            <consortium name="WormBaseParasite"/>
        </authorList>
    </citation>
    <scope>IDENTIFICATION</scope>
</reference>
<dbReference type="Proteomes" id="UP000095287">
    <property type="component" value="Unplaced"/>
</dbReference>
<dbReference type="AlphaFoldDB" id="A0A1I7YPF0"/>
<name>A0A1I7YPF0_9BILA</name>
<accession>A0A1I7YPF0</accession>
<keyword evidence="1" id="KW-1185">Reference proteome</keyword>
<organism evidence="1 2">
    <name type="scientific">Steinernema glaseri</name>
    <dbReference type="NCBI Taxonomy" id="37863"/>
    <lineage>
        <taxon>Eukaryota</taxon>
        <taxon>Metazoa</taxon>
        <taxon>Ecdysozoa</taxon>
        <taxon>Nematoda</taxon>
        <taxon>Chromadorea</taxon>
        <taxon>Rhabditida</taxon>
        <taxon>Tylenchina</taxon>
        <taxon>Panagrolaimomorpha</taxon>
        <taxon>Strongyloidoidea</taxon>
        <taxon>Steinernematidae</taxon>
        <taxon>Steinernema</taxon>
    </lineage>
</organism>